<protein>
    <submittedName>
        <fullName evidence="1">Uncharacterized protein</fullName>
    </submittedName>
</protein>
<dbReference type="GeneID" id="98615813"/>
<dbReference type="KEGG" id="sde:Sde_0450"/>
<sequence>MKYILFTFILFLVACQDTRVKSPKISDIKGTWETLSVMQLLPYGLLEVNAKGEGSLIAVSEEITGEVIRFHSFESRDREFRVVLHFLKGGELDEGAVITGSIDRGQLCFDISEEENNERNWVCFTKHEKVDGFRARAFEYLSNMKKNA</sequence>
<dbReference type="HOGENOM" id="CLU_1757495_0_0_6"/>
<gene>
    <name evidence="1" type="ordered locus">Sde_0450</name>
</gene>
<reference evidence="1 2" key="1">
    <citation type="journal article" date="2008" name="PLoS Genet.">
        <title>Complete genome sequence of the complex carbohydrate-degrading marine bacterium, Saccharophagus degradans strain 2-40 T.</title>
        <authorList>
            <person name="Weiner R.M."/>
            <person name="Taylor L.E.II."/>
            <person name="Henrissat B."/>
            <person name="Hauser L."/>
            <person name="Land M."/>
            <person name="Coutinho P.M."/>
            <person name="Rancurel C."/>
            <person name="Saunders E.H."/>
            <person name="Longmire A.G."/>
            <person name="Zhang H."/>
            <person name="Bayer E.A."/>
            <person name="Gilbert H.J."/>
            <person name="Larimer F."/>
            <person name="Zhulin I.B."/>
            <person name="Ekborg N.A."/>
            <person name="Lamed R."/>
            <person name="Richardson P.M."/>
            <person name="Borovok I."/>
            <person name="Hutcheson S."/>
        </authorList>
    </citation>
    <scope>NUCLEOTIDE SEQUENCE [LARGE SCALE GENOMIC DNA]</scope>
    <source>
        <strain evidence="2">2-40 / ATCC 43961 / DSM 17024</strain>
    </source>
</reference>
<organism evidence="1 2">
    <name type="scientific">Saccharophagus degradans (strain 2-40 / ATCC 43961 / DSM 17024)</name>
    <dbReference type="NCBI Taxonomy" id="203122"/>
    <lineage>
        <taxon>Bacteria</taxon>
        <taxon>Pseudomonadati</taxon>
        <taxon>Pseudomonadota</taxon>
        <taxon>Gammaproteobacteria</taxon>
        <taxon>Cellvibrionales</taxon>
        <taxon>Cellvibrionaceae</taxon>
        <taxon>Saccharophagus</taxon>
    </lineage>
</organism>
<evidence type="ECO:0000313" key="1">
    <source>
        <dbReference type="EMBL" id="ABD79714.1"/>
    </source>
</evidence>
<dbReference type="PROSITE" id="PS51257">
    <property type="entry name" value="PROKAR_LIPOPROTEIN"/>
    <property type="match status" value="1"/>
</dbReference>
<dbReference type="AlphaFoldDB" id="Q21NL5"/>
<keyword evidence="2" id="KW-1185">Reference proteome</keyword>
<dbReference type="Proteomes" id="UP000001947">
    <property type="component" value="Chromosome"/>
</dbReference>
<dbReference type="RefSeq" id="WP_011466938.1">
    <property type="nucleotide sequence ID" value="NC_007912.1"/>
</dbReference>
<evidence type="ECO:0000313" key="2">
    <source>
        <dbReference type="Proteomes" id="UP000001947"/>
    </source>
</evidence>
<accession>Q21NL5</accession>
<proteinExistence type="predicted"/>
<name>Q21NL5_SACD2</name>
<dbReference type="EMBL" id="CP000282">
    <property type="protein sequence ID" value="ABD79714.1"/>
    <property type="molecule type" value="Genomic_DNA"/>
</dbReference>